<dbReference type="AlphaFoldDB" id="A0A1M7BTJ3"/>
<dbReference type="RefSeq" id="WP_083549734.1">
    <property type="nucleotide sequence ID" value="NZ_FRBL01000004.1"/>
</dbReference>
<dbReference type="InterPro" id="IPR008969">
    <property type="entry name" value="CarboxyPept-like_regulatory"/>
</dbReference>
<dbReference type="Pfam" id="PF07715">
    <property type="entry name" value="Plug"/>
    <property type="match status" value="1"/>
</dbReference>
<dbReference type="NCBIfam" id="TIGR04056">
    <property type="entry name" value="OMP_RagA_SusC"/>
    <property type="match status" value="1"/>
</dbReference>
<keyword evidence="5 7" id="KW-0472">Membrane</keyword>
<keyword evidence="8" id="KW-0732">Signal</keyword>
<dbReference type="SUPFAM" id="SSF49464">
    <property type="entry name" value="Carboxypeptidase regulatory domain-like"/>
    <property type="match status" value="1"/>
</dbReference>
<dbReference type="PROSITE" id="PS52016">
    <property type="entry name" value="TONB_DEPENDENT_REC_3"/>
    <property type="match status" value="1"/>
</dbReference>
<dbReference type="GO" id="GO:0009279">
    <property type="term" value="C:cell outer membrane"/>
    <property type="evidence" value="ECO:0007669"/>
    <property type="project" value="UniProtKB-SubCell"/>
</dbReference>
<dbReference type="InterPro" id="IPR036942">
    <property type="entry name" value="Beta-barrel_TonB_sf"/>
</dbReference>
<evidence type="ECO:0000313" key="10">
    <source>
        <dbReference type="EMBL" id="SHL58186.1"/>
    </source>
</evidence>
<keyword evidence="2 7" id="KW-0813">Transport</keyword>
<feature type="signal peptide" evidence="8">
    <location>
        <begin position="1"/>
        <end position="28"/>
    </location>
</feature>
<dbReference type="Gene3D" id="2.40.170.20">
    <property type="entry name" value="TonB-dependent receptor, beta-barrel domain"/>
    <property type="match status" value="1"/>
</dbReference>
<gene>
    <name evidence="10" type="ORF">SAMN05444266_10454</name>
</gene>
<dbReference type="Gene3D" id="2.170.130.10">
    <property type="entry name" value="TonB-dependent receptor, plug domain"/>
    <property type="match status" value="1"/>
</dbReference>
<reference evidence="10 11" key="1">
    <citation type="submission" date="2016-11" db="EMBL/GenBank/DDBJ databases">
        <authorList>
            <person name="Jaros S."/>
            <person name="Januszkiewicz K."/>
            <person name="Wedrychowicz H."/>
        </authorList>
    </citation>
    <scope>NUCLEOTIDE SEQUENCE [LARGE SCALE GENOMIC DNA]</scope>
    <source>
        <strain evidence="10 11">DSM 27406</strain>
    </source>
</reference>
<dbReference type="InterPro" id="IPR023996">
    <property type="entry name" value="TonB-dep_OMP_SusC/RagA"/>
</dbReference>
<proteinExistence type="inferred from homology"/>
<evidence type="ECO:0000256" key="8">
    <source>
        <dbReference type="SAM" id="SignalP"/>
    </source>
</evidence>
<feature type="chain" id="PRO_5013155860" evidence="8">
    <location>
        <begin position="29"/>
        <end position="1058"/>
    </location>
</feature>
<keyword evidence="4 7" id="KW-0812">Transmembrane</keyword>
<keyword evidence="3 7" id="KW-1134">Transmembrane beta strand</keyword>
<comment type="subcellular location">
    <subcellularLocation>
        <location evidence="1 7">Cell outer membrane</location>
        <topology evidence="1 7">Multi-pass membrane protein</topology>
    </subcellularLocation>
</comment>
<evidence type="ECO:0000313" key="11">
    <source>
        <dbReference type="Proteomes" id="UP000184420"/>
    </source>
</evidence>
<dbReference type="STRING" id="1419482.SAMN05444266_10454"/>
<dbReference type="InterPro" id="IPR023997">
    <property type="entry name" value="TonB-dep_OMP_SusC/RagA_CS"/>
</dbReference>
<evidence type="ECO:0000256" key="1">
    <source>
        <dbReference type="ARBA" id="ARBA00004571"/>
    </source>
</evidence>
<evidence type="ECO:0000256" key="6">
    <source>
        <dbReference type="ARBA" id="ARBA00023237"/>
    </source>
</evidence>
<evidence type="ECO:0000256" key="2">
    <source>
        <dbReference type="ARBA" id="ARBA00022448"/>
    </source>
</evidence>
<dbReference type="OrthoDB" id="9768177at2"/>
<dbReference type="EMBL" id="FRBL01000004">
    <property type="protein sequence ID" value="SHL58186.1"/>
    <property type="molecule type" value="Genomic_DNA"/>
</dbReference>
<dbReference type="InterPro" id="IPR037066">
    <property type="entry name" value="Plug_dom_sf"/>
</dbReference>
<dbReference type="NCBIfam" id="TIGR04057">
    <property type="entry name" value="SusC_RagA_signa"/>
    <property type="match status" value="1"/>
</dbReference>
<comment type="similarity">
    <text evidence="7">Belongs to the TonB-dependent receptor family.</text>
</comment>
<accession>A0A1M7BTJ3</accession>
<evidence type="ECO:0000256" key="7">
    <source>
        <dbReference type="PROSITE-ProRule" id="PRU01360"/>
    </source>
</evidence>
<keyword evidence="11" id="KW-1185">Reference proteome</keyword>
<evidence type="ECO:0000256" key="5">
    <source>
        <dbReference type="ARBA" id="ARBA00023136"/>
    </source>
</evidence>
<dbReference type="SUPFAM" id="SSF56935">
    <property type="entry name" value="Porins"/>
    <property type="match status" value="1"/>
</dbReference>
<organism evidence="10 11">
    <name type="scientific">Chitinophaga jiangningensis</name>
    <dbReference type="NCBI Taxonomy" id="1419482"/>
    <lineage>
        <taxon>Bacteria</taxon>
        <taxon>Pseudomonadati</taxon>
        <taxon>Bacteroidota</taxon>
        <taxon>Chitinophagia</taxon>
        <taxon>Chitinophagales</taxon>
        <taxon>Chitinophagaceae</taxon>
        <taxon>Chitinophaga</taxon>
    </lineage>
</organism>
<protein>
    <submittedName>
        <fullName evidence="10">TonB-linked outer membrane protein, SusC/RagA family</fullName>
    </submittedName>
</protein>
<evidence type="ECO:0000256" key="3">
    <source>
        <dbReference type="ARBA" id="ARBA00022452"/>
    </source>
</evidence>
<evidence type="ECO:0000259" key="9">
    <source>
        <dbReference type="Pfam" id="PF07715"/>
    </source>
</evidence>
<dbReference type="Proteomes" id="UP000184420">
    <property type="component" value="Unassembled WGS sequence"/>
</dbReference>
<dbReference type="InterPro" id="IPR012910">
    <property type="entry name" value="Plug_dom"/>
</dbReference>
<evidence type="ECO:0000256" key="4">
    <source>
        <dbReference type="ARBA" id="ARBA00022692"/>
    </source>
</evidence>
<name>A0A1M7BTJ3_9BACT</name>
<feature type="domain" description="TonB-dependent receptor plug" evidence="9">
    <location>
        <begin position="126"/>
        <end position="258"/>
    </location>
</feature>
<sequence>MYKSAIIPGKIKQLLTVLTLLWSVCAVAQTNMVTVRGIVYEKGANTGVPGVPILVGKPPKGVGTTNGDGSFVVVVPEGSELTFQSMGYNPMKVKAKPGELMRIYLLVKENKLNEQVVIGYQRKSRETVTGSTVLISGKELQNAPVANVMELLQGKVAGLNIQNNTGAPGYAGTIQMRGLSTMTISGSGDNAFLTPTSPLFVIDGVPVDPNTNFEYGFNQAGPGLNPLSLIPQEDIESVQILKDAQATALYGSRGAYGVMIINTKRGKSKVPIVSYTGNFFVSIPPTLRKVIGGNEERQMRINQILNYTDTLAWAKELINRTPFLADSLNPYYNNSTDWQGLFYKYTYNTTHNMSVSGGDDRFNYKVNLGYYKESGILKNTDFNRYNMNTNMQYRPTNRLKVYASIQAAMGQNSKGSGNGITQSDVGKAGNQSSLLPAPSFYSASANAVAALRNDNINKTANILSSVDVDYEVIPGLHATTNFSYNYTGETEDNFIPAAINNNFDEVTAYNGRRHTLYSRSGLNYFKTLNEKHNLSFYFFNELRKSGAQASKLRLRGTASDELKGPLGSSSSFSSGGVLDNAADERDMGLAGSATYSFMNKYILDVSFRRDASSKLGRKTPFSNNPSFGFKWNINRENYFKDKTWLDYADIRLTWGRNVVPQGNIFYAYGTYDDRNGGRYNDKPMSGIDYSLLPNNHLRALSTTQFNSGIDIGLWNGKFNVMLDAYLKYVDNSLIKVDLPNTSGFKETWSDDAGLMDVGFEWDFTYRPLPKTSKLQWTIGFNGAINKDYVRYLPNGAREMLEYDSTNRQSILRRVGRNTFTNVLLNTRGAYSTMADVQVDPATGRPIMVMNYAGNAFMLGRPGDPIWTDLNGDYIINELDYIYAGNSQPLITGGLTSYLTYGSWSMNITASYTAIRSILNNAVQYRFEGYSNPTNTNMALVPLDDYIYWSKNGDKAKYPNPFDYVRQGQVRPYRVDQTLFEEDGSYFKIQTITLSYTIPRDRTIRWGVTSCRSYLTVTNPFIFSKYSGPNPEAVSALGRDQKDGYPVRKTVTVGLNVQF</sequence>
<keyword evidence="6 7" id="KW-0998">Cell outer membrane</keyword>
<dbReference type="InterPro" id="IPR039426">
    <property type="entry name" value="TonB-dep_rcpt-like"/>
</dbReference>